<comment type="caution">
    <text evidence="1">The sequence shown here is derived from an EMBL/GenBank/DDBJ whole genome shotgun (WGS) entry which is preliminary data.</text>
</comment>
<accession>X0TDB6</accession>
<dbReference type="EMBL" id="BARS01017572">
    <property type="protein sequence ID" value="GAF86182.1"/>
    <property type="molecule type" value="Genomic_DNA"/>
</dbReference>
<evidence type="ECO:0000313" key="1">
    <source>
        <dbReference type="EMBL" id="GAF86182.1"/>
    </source>
</evidence>
<dbReference type="AlphaFoldDB" id="X0TDB6"/>
<feature type="non-terminal residue" evidence="1">
    <location>
        <position position="1"/>
    </location>
</feature>
<reference evidence="1" key="1">
    <citation type="journal article" date="2014" name="Front. Microbiol.">
        <title>High frequency of phylogenetically diverse reductive dehalogenase-homologous genes in deep subseafloor sedimentary metagenomes.</title>
        <authorList>
            <person name="Kawai M."/>
            <person name="Futagami T."/>
            <person name="Toyoda A."/>
            <person name="Takaki Y."/>
            <person name="Nishi S."/>
            <person name="Hori S."/>
            <person name="Arai W."/>
            <person name="Tsubouchi T."/>
            <person name="Morono Y."/>
            <person name="Uchiyama I."/>
            <person name="Ito T."/>
            <person name="Fujiyama A."/>
            <person name="Inagaki F."/>
            <person name="Takami H."/>
        </authorList>
    </citation>
    <scope>NUCLEOTIDE SEQUENCE</scope>
    <source>
        <strain evidence="1">Expedition CK06-06</strain>
    </source>
</reference>
<proteinExistence type="predicted"/>
<organism evidence="1">
    <name type="scientific">marine sediment metagenome</name>
    <dbReference type="NCBI Taxonomy" id="412755"/>
    <lineage>
        <taxon>unclassified sequences</taxon>
        <taxon>metagenomes</taxon>
        <taxon>ecological metagenomes</taxon>
    </lineage>
</organism>
<protein>
    <submittedName>
        <fullName evidence="1">Uncharacterized protein</fullName>
    </submittedName>
</protein>
<gene>
    <name evidence="1" type="ORF">S01H1_28725</name>
</gene>
<name>X0TDB6_9ZZZZ</name>
<sequence>IHGITDTSDLALQSVDLSQFAATTSAELAGVISDETGTGVLVYNNTPTILTPTIASFINSQHDHSDAAGGGTLPAVTYEEDFEDSDLSSGILTVTHGLATEYLHTTVWNDSGNIIEPDEVTATSTAVTTIDLSSFTVTSDPDFWHVRVSK</sequence>